<feature type="chain" id="PRO_5022171161" description="Carboxypeptidase regulatory-like domain-containing protein" evidence="1">
    <location>
        <begin position="21"/>
        <end position="142"/>
    </location>
</feature>
<reference evidence="3" key="1">
    <citation type="submission" date="2019-02" db="EMBL/GenBank/DDBJ databases">
        <title>Deep-cultivation of Planctomycetes and their phenomic and genomic characterization uncovers novel biology.</title>
        <authorList>
            <person name="Wiegand S."/>
            <person name="Jogler M."/>
            <person name="Boedeker C."/>
            <person name="Pinto D."/>
            <person name="Vollmers J."/>
            <person name="Rivas-Marin E."/>
            <person name="Kohn T."/>
            <person name="Peeters S.H."/>
            <person name="Heuer A."/>
            <person name="Rast P."/>
            <person name="Oberbeckmann S."/>
            <person name="Bunk B."/>
            <person name="Jeske O."/>
            <person name="Meyerdierks A."/>
            <person name="Storesund J.E."/>
            <person name="Kallscheuer N."/>
            <person name="Luecker S."/>
            <person name="Lage O.M."/>
            <person name="Pohl T."/>
            <person name="Merkel B.J."/>
            <person name="Hornburger P."/>
            <person name="Mueller R.-W."/>
            <person name="Bruemmer F."/>
            <person name="Labrenz M."/>
            <person name="Spormann A.M."/>
            <person name="Op den Camp H."/>
            <person name="Overmann J."/>
            <person name="Amann R."/>
            <person name="Jetten M.S.M."/>
            <person name="Mascher T."/>
            <person name="Medema M.H."/>
            <person name="Devos D.P."/>
            <person name="Kaster A.-K."/>
            <person name="Ovreas L."/>
            <person name="Rohde M."/>
            <person name="Galperin M.Y."/>
            <person name="Jogler C."/>
        </authorList>
    </citation>
    <scope>NUCLEOTIDE SEQUENCE [LARGE SCALE GENOMIC DNA]</scope>
    <source>
        <strain evidence="3">Pan97</strain>
    </source>
</reference>
<dbReference type="EMBL" id="CP036289">
    <property type="protein sequence ID" value="QDU75561.1"/>
    <property type="molecule type" value="Genomic_DNA"/>
</dbReference>
<dbReference type="AlphaFoldDB" id="A0A518C8L1"/>
<feature type="signal peptide" evidence="1">
    <location>
        <begin position="1"/>
        <end position="20"/>
    </location>
</feature>
<organism evidence="2 3">
    <name type="scientific">Bremerella volcania</name>
    <dbReference type="NCBI Taxonomy" id="2527984"/>
    <lineage>
        <taxon>Bacteria</taxon>
        <taxon>Pseudomonadati</taxon>
        <taxon>Planctomycetota</taxon>
        <taxon>Planctomycetia</taxon>
        <taxon>Pirellulales</taxon>
        <taxon>Pirellulaceae</taxon>
        <taxon>Bremerella</taxon>
    </lineage>
</organism>
<gene>
    <name evidence="2" type="ORF">Pan97_25940</name>
</gene>
<evidence type="ECO:0000256" key="1">
    <source>
        <dbReference type="SAM" id="SignalP"/>
    </source>
</evidence>
<keyword evidence="1" id="KW-0732">Signal</keyword>
<sequence precursor="true">MKYSLKFAVLSIVCSIPLFLGCGGPASTTVPISGTVSVEGQPVEGGLITFLSVDGETQAAGAPIKDGAYQAEVEPGEKKVMVLGTKVVGEEYVLKGVPDSGTRQKLETITHPNYNAKHLTPLKATISGPSEEMNFDLKKNGK</sequence>
<keyword evidence="3" id="KW-1185">Reference proteome</keyword>
<name>A0A518C8L1_9BACT</name>
<accession>A0A518C8L1</accession>
<protein>
    <recommendedName>
        <fullName evidence="4">Carboxypeptidase regulatory-like domain-containing protein</fullName>
    </recommendedName>
</protein>
<dbReference type="RefSeq" id="WP_144973036.1">
    <property type="nucleotide sequence ID" value="NZ_CP036289.1"/>
</dbReference>
<dbReference type="OrthoDB" id="291697at2"/>
<proteinExistence type="predicted"/>
<dbReference type="Proteomes" id="UP000318626">
    <property type="component" value="Chromosome"/>
</dbReference>
<dbReference type="PROSITE" id="PS51257">
    <property type="entry name" value="PROKAR_LIPOPROTEIN"/>
    <property type="match status" value="1"/>
</dbReference>
<evidence type="ECO:0000313" key="2">
    <source>
        <dbReference type="EMBL" id="QDU75561.1"/>
    </source>
</evidence>
<evidence type="ECO:0000313" key="3">
    <source>
        <dbReference type="Proteomes" id="UP000318626"/>
    </source>
</evidence>
<dbReference type="KEGG" id="bvo:Pan97_25940"/>
<evidence type="ECO:0008006" key="4">
    <source>
        <dbReference type="Google" id="ProtNLM"/>
    </source>
</evidence>